<dbReference type="SUPFAM" id="SSF47819">
    <property type="entry name" value="HRDC-like"/>
    <property type="match status" value="1"/>
</dbReference>
<sequence length="45" mass="4744">MPTIARSGSEAVPDDLDDLSRIAGIGAGKLDRYGEVVLQQLFDPG</sequence>
<evidence type="ECO:0000313" key="3">
    <source>
        <dbReference type="Proteomes" id="UP001597090"/>
    </source>
</evidence>
<name>A0ABW2YR26_9GAMM</name>
<dbReference type="InterPro" id="IPR002121">
    <property type="entry name" value="HRDC_dom"/>
</dbReference>
<evidence type="ECO:0000259" key="1">
    <source>
        <dbReference type="PROSITE" id="PS50967"/>
    </source>
</evidence>
<protein>
    <submittedName>
        <fullName evidence="2">HRDC domain-containing protein</fullName>
    </submittedName>
</protein>
<organism evidence="2 3">
    <name type="scientific">Lysobacter koreensis</name>
    <dbReference type="NCBI Taxonomy" id="266122"/>
    <lineage>
        <taxon>Bacteria</taxon>
        <taxon>Pseudomonadati</taxon>
        <taxon>Pseudomonadota</taxon>
        <taxon>Gammaproteobacteria</taxon>
        <taxon>Lysobacterales</taxon>
        <taxon>Lysobacteraceae</taxon>
        <taxon>Lysobacter</taxon>
    </lineage>
</organism>
<dbReference type="RefSeq" id="WP_386813478.1">
    <property type="nucleotide sequence ID" value="NZ_JBHTIH010000007.1"/>
</dbReference>
<dbReference type="Proteomes" id="UP001597090">
    <property type="component" value="Unassembled WGS sequence"/>
</dbReference>
<accession>A0ABW2YR26</accession>
<keyword evidence="3" id="KW-1185">Reference proteome</keyword>
<evidence type="ECO:0000313" key="2">
    <source>
        <dbReference type="EMBL" id="MFD0740336.1"/>
    </source>
</evidence>
<reference evidence="3" key="1">
    <citation type="journal article" date="2019" name="Int. J. Syst. Evol. Microbiol.">
        <title>The Global Catalogue of Microorganisms (GCM) 10K type strain sequencing project: providing services to taxonomists for standard genome sequencing and annotation.</title>
        <authorList>
            <consortium name="The Broad Institute Genomics Platform"/>
            <consortium name="The Broad Institute Genome Sequencing Center for Infectious Disease"/>
            <person name="Wu L."/>
            <person name="Ma J."/>
        </authorList>
    </citation>
    <scope>NUCLEOTIDE SEQUENCE [LARGE SCALE GENOMIC DNA]</scope>
    <source>
        <strain evidence="3">CCUG 55491</strain>
    </source>
</reference>
<dbReference type="PROSITE" id="PS50967">
    <property type="entry name" value="HRDC"/>
    <property type="match status" value="1"/>
</dbReference>
<dbReference type="Pfam" id="PF00570">
    <property type="entry name" value="HRDC"/>
    <property type="match status" value="1"/>
</dbReference>
<dbReference type="InterPro" id="IPR010997">
    <property type="entry name" value="HRDC-like_sf"/>
</dbReference>
<comment type="caution">
    <text evidence="2">The sequence shown here is derived from an EMBL/GenBank/DDBJ whole genome shotgun (WGS) entry which is preliminary data.</text>
</comment>
<dbReference type="Gene3D" id="1.10.150.80">
    <property type="entry name" value="HRDC domain"/>
    <property type="match status" value="1"/>
</dbReference>
<feature type="domain" description="HRDC" evidence="1">
    <location>
        <begin position="1"/>
        <end position="45"/>
    </location>
</feature>
<proteinExistence type="predicted"/>
<dbReference type="EMBL" id="JBHTIH010000007">
    <property type="protein sequence ID" value="MFD0740336.1"/>
    <property type="molecule type" value="Genomic_DNA"/>
</dbReference>
<dbReference type="InterPro" id="IPR044876">
    <property type="entry name" value="HRDC_dom_sf"/>
</dbReference>
<gene>
    <name evidence="2" type="ORF">ACFQZQ_13710</name>
</gene>